<protein>
    <submittedName>
        <fullName evidence="2">Hydrophobic surface binding protein A-domain-containing protein</fullName>
    </submittedName>
</protein>
<organism evidence="2 3">
    <name type="scientific">Thelonectria olida</name>
    <dbReference type="NCBI Taxonomy" id="1576542"/>
    <lineage>
        <taxon>Eukaryota</taxon>
        <taxon>Fungi</taxon>
        <taxon>Dikarya</taxon>
        <taxon>Ascomycota</taxon>
        <taxon>Pezizomycotina</taxon>
        <taxon>Sordariomycetes</taxon>
        <taxon>Hypocreomycetidae</taxon>
        <taxon>Hypocreales</taxon>
        <taxon>Nectriaceae</taxon>
        <taxon>Thelonectria</taxon>
    </lineage>
</organism>
<dbReference type="PANTHER" id="PTHR38123">
    <property type="entry name" value="CELL WALL SERINE-THREONINE-RICH GALACTOMANNOPROTEIN MP1 (AFU_ORTHOLOGUE AFUA_4G03240)"/>
    <property type="match status" value="1"/>
</dbReference>
<name>A0A9P8WCA9_9HYPO</name>
<evidence type="ECO:0000256" key="1">
    <source>
        <dbReference type="SAM" id="SignalP"/>
    </source>
</evidence>
<proteinExistence type="predicted"/>
<comment type="caution">
    <text evidence="2">The sequence shown here is derived from an EMBL/GenBank/DDBJ whole genome shotgun (WGS) entry which is preliminary data.</text>
</comment>
<sequence>MLLSRVLTLAGLASTAVASGATIIAAMDSISNSTKALNKTIASWDGRVLGVCGITVKSTQLLLDIKNGTEVAHASANLTFNEAVQVASATTSLATVVNSTLTTIIKAKSKFDKLLLTPVIHVTLELQKNATDEFSAAVIEKVPKSLQGTAKGLVKPIAEAFDKAIKKYSSTKK</sequence>
<gene>
    <name evidence="2" type="ORF">B0T10DRAFT_603539</name>
</gene>
<evidence type="ECO:0000313" key="2">
    <source>
        <dbReference type="EMBL" id="KAH6895965.1"/>
    </source>
</evidence>
<feature type="chain" id="PRO_5040197153" evidence="1">
    <location>
        <begin position="19"/>
        <end position="173"/>
    </location>
</feature>
<feature type="signal peptide" evidence="1">
    <location>
        <begin position="1"/>
        <end position="18"/>
    </location>
</feature>
<dbReference type="EMBL" id="JAGPYM010000004">
    <property type="protein sequence ID" value="KAH6895965.1"/>
    <property type="molecule type" value="Genomic_DNA"/>
</dbReference>
<dbReference type="GO" id="GO:0005576">
    <property type="term" value="C:extracellular region"/>
    <property type="evidence" value="ECO:0007669"/>
    <property type="project" value="TreeGrafter"/>
</dbReference>
<keyword evidence="1" id="KW-0732">Signal</keyword>
<reference evidence="2 3" key="1">
    <citation type="journal article" date="2021" name="Nat. Commun.">
        <title>Genetic determinants of endophytism in the Arabidopsis root mycobiome.</title>
        <authorList>
            <person name="Mesny F."/>
            <person name="Miyauchi S."/>
            <person name="Thiergart T."/>
            <person name="Pickel B."/>
            <person name="Atanasova L."/>
            <person name="Karlsson M."/>
            <person name="Huettel B."/>
            <person name="Barry K.W."/>
            <person name="Haridas S."/>
            <person name="Chen C."/>
            <person name="Bauer D."/>
            <person name="Andreopoulos W."/>
            <person name="Pangilinan J."/>
            <person name="LaButti K."/>
            <person name="Riley R."/>
            <person name="Lipzen A."/>
            <person name="Clum A."/>
            <person name="Drula E."/>
            <person name="Henrissat B."/>
            <person name="Kohler A."/>
            <person name="Grigoriev I.V."/>
            <person name="Martin F.M."/>
            <person name="Hacquard S."/>
        </authorList>
    </citation>
    <scope>NUCLEOTIDE SEQUENCE [LARGE SCALE GENOMIC DNA]</scope>
    <source>
        <strain evidence="2 3">MPI-CAGE-CH-0241</strain>
    </source>
</reference>
<accession>A0A9P8WCA9</accession>
<dbReference type="InterPro" id="IPR021054">
    <property type="entry name" value="Cell_wall_mannoprotein_1"/>
</dbReference>
<evidence type="ECO:0000313" key="3">
    <source>
        <dbReference type="Proteomes" id="UP000777438"/>
    </source>
</evidence>
<dbReference type="OrthoDB" id="2422134at2759"/>
<dbReference type="Gene3D" id="1.20.1280.140">
    <property type="match status" value="1"/>
</dbReference>
<dbReference type="Proteomes" id="UP000777438">
    <property type="component" value="Unassembled WGS sequence"/>
</dbReference>
<dbReference type="AlphaFoldDB" id="A0A9P8WCA9"/>
<dbReference type="Pfam" id="PF12296">
    <property type="entry name" value="HsbA"/>
    <property type="match status" value="1"/>
</dbReference>
<keyword evidence="3" id="KW-1185">Reference proteome</keyword>
<dbReference type="PANTHER" id="PTHR38123:SF4">
    <property type="entry name" value="CELL WALL GALACTOMANNOPROTEIN, PUTATIVE (AFU_ORTHOLOGUE AFUA_4G00870)-RELATED"/>
    <property type="match status" value="1"/>
</dbReference>